<proteinExistence type="predicted"/>
<dbReference type="AlphaFoldDB" id="A0A699HVH7"/>
<gene>
    <name evidence="2" type="ORF">Tci_454734</name>
</gene>
<evidence type="ECO:0000313" key="2">
    <source>
        <dbReference type="EMBL" id="GEY82760.1"/>
    </source>
</evidence>
<comment type="caution">
    <text evidence="2">The sequence shown here is derived from an EMBL/GenBank/DDBJ whole genome shotgun (WGS) entry which is preliminary data.</text>
</comment>
<feature type="region of interest" description="Disordered" evidence="1">
    <location>
        <begin position="127"/>
        <end position="160"/>
    </location>
</feature>
<sequence>MSHTTISIPFGADEETTRWSTPLIILSDTEAEVMTIPVALHKITPEAAATAIVTSPTATPDLAIKSDSKVQPSEAPPFEAPPFFDYVPSSHILARASSDYYLRSNIALKPMEDEYELIEDAPEAAKPLPAQRCRSPLPASAKPPPDVLPHRRSSTPLPDTTTEAVIPEFVIPEAMAPVDPVRRRRMIEARCWTFSVNGIDTWRHQEGEPRYEIEEGSSAQIHPITVEPIHRIIPLLVARRKMRTLRARVVSLDGENMSLRAKVRAAQLSDDSTRVALQTARTGLPEVRRKARDTAEQLQQCRIARIQDRERISRIKEYIRRHF</sequence>
<protein>
    <submittedName>
        <fullName evidence="2">Uncharacterized protein</fullName>
    </submittedName>
</protein>
<evidence type="ECO:0000256" key="1">
    <source>
        <dbReference type="SAM" id="MobiDB-lite"/>
    </source>
</evidence>
<organism evidence="2">
    <name type="scientific">Tanacetum cinerariifolium</name>
    <name type="common">Dalmatian daisy</name>
    <name type="synonym">Chrysanthemum cinerariifolium</name>
    <dbReference type="NCBI Taxonomy" id="118510"/>
    <lineage>
        <taxon>Eukaryota</taxon>
        <taxon>Viridiplantae</taxon>
        <taxon>Streptophyta</taxon>
        <taxon>Embryophyta</taxon>
        <taxon>Tracheophyta</taxon>
        <taxon>Spermatophyta</taxon>
        <taxon>Magnoliopsida</taxon>
        <taxon>eudicotyledons</taxon>
        <taxon>Gunneridae</taxon>
        <taxon>Pentapetalae</taxon>
        <taxon>asterids</taxon>
        <taxon>campanulids</taxon>
        <taxon>Asterales</taxon>
        <taxon>Asteraceae</taxon>
        <taxon>Asteroideae</taxon>
        <taxon>Anthemideae</taxon>
        <taxon>Anthemidinae</taxon>
        <taxon>Tanacetum</taxon>
    </lineage>
</organism>
<reference evidence="2" key="1">
    <citation type="journal article" date="2019" name="Sci. Rep.">
        <title>Draft genome of Tanacetum cinerariifolium, the natural source of mosquito coil.</title>
        <authorList>
            <person name="Yamashiro T."/>
            <person name="Shiraishi A."/>
            <person name="Satake H."/>
            <person name="Nakayama K."/>
        </authorList>
    </citation>
    <scope>NUCLEOTIDE SEQUENCE</scope>
</reference>
<name>A0A699HVH7_TANCI</name>
<dbReference type="EMBL" id="BKCJ010213508">
    <property type="protein sequence ID" value="GEY82760.1"/>
    <property type="molecule type" value="Genomic_DNA"/>
</dbReference>
<accession>A0A699HVH7</accession>